<dbReference type="STRING" id="576137.A0A1L7XV79"/>
<keyword evidence="1" id="KW-0472">Membrane</keyword>
<dbReference type="Gene3D" id="1.20.58.340">
    <property type="entry name" value="Magnesium transport protein CorA, transmembrane region"/>
    <property type="match status" value="1"/>
</dbReference>
<reference evidence="2 3" key="1">
    <citation type="submission" date="2016-03" db="EMBL/GenBank/DDBJ databases">
        <authorList>
            <person name="Ploux O."/>
        </authorList>
    </citation>
    <scope>NUCLEOTIDE SEQUENCE [LARGE SCALE GENOMIC DNA]</scope>
    <source>
        <strain evidence="2 3">UAMH 11012</strain>
    </source>
</reference>
<dbReference type="EMBL" id="FJOG01000062">
    <property type="protein sequence ID" value="CZR68946.1"/>
    <property type="molecule type" value="Genomic_DNA"/>
</dbReference>
<evidence type="ECO:0000313" key="2">
    <source>
        <dbReference type="EMBL" id="CZR68946.1"/>
    </source>
</evidence>
<dbReference type="AlphaFoldDB" id="A0A1L7XV79"/>
<evidence type="ECO:0000256" key="1">
    <source>
        <dbReference type="SAM" id="Phobius"/>
    </source>
</evidence>
<proteinExistence type="predicted"/>
<protein>
    <submittedName>
        <fullName evidence="2">Uncharacterized protein</fullName>
    </submittedName>
</protein>
<keyword evidence="1" id="KW-0812">Transmembrane</keyword>
<keyword evidence="1" id="KW-1133">Transmembrane helix</keyword>
<feature type="transmembrane region" description="Helical" evidence="1">
    <location>
        <begin position="401"/>
        <end position="427"/>
    </location>
</feature>
<name>A0A1L7XV79_9HELO</name>
<gene>
    <name evidence="2" type="ORF">PAC_18847</name>
</gene>
<feature type="transmembrane region" description="Helical" evidence="1">
    <location>
        <begin position="439"/>
        <end position="461"/>
    </location>
</feature>
<dbReference type="Proteomes" id="UP000184330">
    <property type="component" value="Unassembled WGS sequence"/>
</dbReference>
<accession>A0A1L7XV79</accession>
<sequence>MATYIEWLPDYERHRKAAVSFDFAAESRCSYFDLLYYPSSPEPIQTGGDLDSAMLRERLAEGNPSFQGEEPNGGIRLLLGVCGYNPEINLEMEYGKHRTVVPFEEAIYACMQSKIGLPKRFLETMVEVRGPRAFKFSNKGPVGHTTCFVFKFTLPRPSFYHLALSYNQQSKVTHGLLLSKTRDHHFRELIQWLQSSQNHRDQPLGVALHIAEIVIETCADRVNASDSTLNDLEEEMDQHQYPHRPRGNPLELDFIATTRAINSQSRKLGLDLTRLEGAQLAVALITEGTNLLTAPHILDTAAVTITVANNISSDSSCSMNEASMNLANLCKNTLTRLEYEMTRCQTLIAVVYQFMAQKDSRINIQHSESSAILARASKEDSQVMRTIAIESKKDSSAMKTIAILTMLFLPGTFLAAIFAMPFFNWGVDGESVVKSEFRIYWAFAIPLTVMVVLIWAVAVMLPWKRWLSGHQPTHMDDFQCSLVSRGLA</sequence>
<keyword evidence="3" id="KW-1185">Reference proteome</keyword>
<organism evidence="2 3">
    <name type="scientific">Phialocephala subalpina</name>
    <dbReference type="NCBI Taxonomy" id="576137"/>
    <lineage>
        <taxon>Eukaryota</taxon>
        <taxon>Fungi</taxon>
        <taxon>Dikarya</taxon>
        <taxon>Ascomycota</taxon>
        <taxon>Pezizomycotina</taxon>
        <taxon>Leotiomycetes</taxon>
        <taxon>Helotiales</taxon>
        <taxon>Mollisiaceae</taxon>
        <taxon>Phialocephala</taxon>
        <taxon>Phialocephala fortinii species complex</taxon>
    </lineage>
</organism>
<evidence type="ECO:0000313" key="3">
    <source>
        <dbReference type="Proteomes" id="UP000184330"/>
    </source>
</evidence>
<dbReference type="OrthoDB" id="2830640at2759"/>